<organism evidence="1 2">
    <name type="scientific">Mesorhizobium plurifarium</name>
    <dbReference type="NCBI Taxonomy" id="69974"/>
    <lineage>
        <taxon>Bacteria</taxon>
        <taxon>Pseudomonadati</taxon>
        <taxon>Pseudomonadota</taxon>
        <taxon>Alphaproteobacteria</taxon>
        <taxon>Hyphomicrobiales</taxon>
        <taxon>Phyllobacteriaceae</taxon>
        <taxon>Mesorhizobium</taxon>
    </lineage>
</organism>
<proteinExistence type="predicted"/>
<dbReference type="Proteomes" id="UP000045285">
    <property type="component" value="Unassembled WGS sequence"/>
</dbReference>
<dbReference type="AlphaFoldDB" id="A0A090DWD8"/>
<name>A0A090DWD8_MESPL</name>
<dbReference type="EMBL" id="CCMZ01000029">
    <property type="protein sequence ID" value="CDX21337.1"/>
    <property type="molecule type" value="Genomic_DNA"/>
</dbReference>
<protein>
    <recommendedName>
        <fullName evidence="3">Lipoprotein</fullName>
    </recommendedName>
</protein>
<keyword evidence="2" id="KW-1185">Reference proteome</keyword>
<dbReference type="PROSITE" id="PS51257">
    <property type="entry name" value="PROKAR_LIPOPROTEIN"/>
    <property type="match status" value="1"/>
</dbReference>
<gene>
    <name evidence="1" type="ORF">MPL3356_350064</name>
</gene>
<reference evidence="2" key="1">
    <citation type="submission" date="2014-08" db="EMBL/GenBank/DDBJ databases">
        <authorList>
            <person name="Moulin L."/>
        </authorList>
    </citation>
    <scope>NUCLEOTIDE SEQUENCE [LARGE SCALE GENOMIC DNA]</scope>
</reference>
<evidence type="ECO:0008006" key="3">
    <source>
        <dbReference type="Google" id="ProtNLM"/>
    </source>
</evidence>
<evidence type="ECO:0000313" key="2">
    <source>
        <dbReference type="Proteomes" id="UP000045285"/>
    </source>
</evidence>
<evidence type="ECO:0000313" key="1">
    <source>
        <dbReference type="EMBL" id="CDX21337.1"/>
    </source>
</evidence>
<accession>A0A090DWD8</accession>
<sequence length="282" mass="30554">MHRLISAAVAIASISVAGCSAKLPDAATVRDSVVKFFASARPQVHYEIGAVDNLKCAELKDSKSVGCRFDLTVTDKDAALTRTSQGYIAYGPDGGVITDASYPWNFETLIAAEKAMTADPQFAAIRYNRVETSCSRSDDGVGLFCLVVLHFPNGSTAADSTSFGSTLILKDGHWVLTPGSAKFTGEWRKSNLKVAFDKTAAQVTMPGEMPTAFDWKFGDKGEDPDSGVVMMQRRAQGTIGGGTTNPPGPIFSCYYRFWLVRLVLSNCRYAELNGTYYKSQDF</sequence>